<dbReference type="OrthoDB" id="25620at2759"/>
<evidence type="ECO:0000313" key="2">
    <source>
        <dbReference type="Proteomes" id="UP001501940"/>
    </source>
</evidence>
<dbReference type="Proteomes" id="UP001501940">
    <property type="component" value="Chromosome 21"/>
</dbReference>
<dbReference type="PANTHER" id="PTHR14241">
    <property type="entry name" value="INTERFERON-INDUCED PROTEIN 44"/>
    <property type="match status" value="1"/>
</dbReference>
<dbReference type="RefSeq" id="XP_035802213.1">
    <property type="nucleotide sequence ID" value="XM_035946320.2"/>
</dbReference>
<dbReference type="AlphaFoldDB" id="A0A3Q1CMM2"/>
<reference evidence="1" key="3">
    <citation type="submission" date="2025-09" db="UniProtKB">
        <authorList>
            <consortium name="Ensembl"/>
        </authorList>
    </citation>
    <scope>IDENTIFICATION</scope>
</reference>
<dbReference type="RefSeq" id="XP_054862321.1">
    <property type="nucleotide sequence ID" value="XM_055006346.1"/>
</dbReference>
<dbReference type="InterPro" id="IPR027417">
    <property type="entry name" value="P-loop_NTPase"/>
</dbReference>
<dbReference type="Ensembl" id="ENSAOCT00000018293.2">
    <property type="protein sequence ID" value="ENSAOCP00000026809.1"/>
    <property type="gene ID" value="ENSAOCG00000002056.2"/>
</dbReference>
<reference evidence="1 2" key="1">
    <citation type="submission" date="2022-01" db="EMBL/GenBank/DDBJ databases">
        <title>A chromosome-scale genome assembly of the false clownfish, Amphiprion ocellaris.</title>
        <authorList>
            <person name="Ryu T."/>
        </authorList>
    </citation>
    <scope>NUCLEOTIDE SEQUENCE [LARGE SCALE GENOMIC DNA]</scope>
</reference>
<evidence type="ECO:0000313" key="1">
    <source>
        <dbReference type="Ensembl" id="ENSAOCP00000026809.1"/>
    </source>
</evidence>
<name>A0A3Q1CMM2_AMPOC</name>
<organism evidence="1 2">
    <name type="scientific">Amphiprion ocellaris</name>
    <name type="common">Clown anemonefish</name>
    <dbReference type="NCBI Taxonomy" id="80972"/>
    <lineage>
        <taxon>Eukaryota</taxon>
        <taxon>Metazoa</taxon>
        <taxon>Chordata</taxon>
        <taxon>Craniata</taxon>
        <taxon>Vertebrata</taxon>
        <taxon>Euteleostomi</taxon>
        <taxon>Actinopterygii</taxon>
        <taxon>Neopterygii</taxon>
        <taxon>Teleostei</taxon>
        <taxon>Neoteleostei</taxon>
        <taxon>Acanthomorphata</taxon>
        <taxon>Ovalentaria</taxon>
        <taxon>Pomacentridae</taxon>
        <taxon>Amphiprion</taxon>
    </lineage>
</organism>
<accession>A0A3Q1CMM2</accession>
<reference evidence="1" key="2">
    <citation type="submission" date="2025-08" db="UniProtKB">
        <authorList>
            <consortium name="Ensembl"/>
        </authorList>
    </citation>
    <scope>IDENTIFICATION</scope>
</reference>
<dbReference type="RefSeq" id="XP_023121790.1">
    <property type="nucleotide sequence ID" value="XM_023266022.3"/>
</dbReference>
<dbReference type="GO" id="GO:0006955">
    <property type="term" value="P:immune response"/>
    <property type="evidence" value="ECO:0007669"/>
    <property type="project" value="TreeGrafter"/>
</dbReference>
<dbReference type="Gene3D" id="3.40.50.300">
    <property type="entry name" value="P-loop containing nucleotide triphosphate hydrolases"/>
    <property type="match status" value="1"/>
</dbReference>
<dbReference type="SUPFAM" id="SSF52540">
    <property type="entry name" value="P-loop containing nucleoside triphosphate hydrolases"/>
    <property type="match status" value="1"/>
</dbReference>
<proteinExistence type="predicted"/>
<dbReference type="GeneID" id="111565785"/>
<dbReference type="STRING" id="80972.ENSAOCP00000026809"/>
<dbReference type="OMA" id="INDETWK"/>
<dbReference type="PANTHER" id="PTHR14241:SF1">
    <property type="entry name" value="INTERFERON-INDUCED PROTEIN 44-RELATED"/>
    <property type="match status" value="1"/>
</dbReference>
<sequence length="301" mass="33750">MSFIWRFLGFGVLGEEWRSISWGDKRRDLQYVNDYHPPKEVQHLRILLHGPPGAGKSSFINSVDTALRGRVATRALAEVNSDGSFTKRYRTYKIQKGKPGNFYPFVFNDTMGLEKGSNRGVDVDDIKLVMKGHVKEGYKFDPTSRLSESDPGYNKSPTVEDQVHILVCVVSASTLSILDTNTVNKIKEVREAASDKALAGIPQTAVITKIDEEFPEIKKDIKNVYKSIRLKEHAEKLSALLGIPLNCIFAVKNYSSEIETDDDTDTLILSALRKILDYGGDYLNDITSKTTEAHVDMQTFP</sequence>
<dbReference type="KEGG" id="aoce:111565785"/>
<dbReference type="GeneTree" id="ENSGT00940000160560"/>
<keyword evidence="2" id="KW-1185">Reference proteome</keyword>
<protein>
    <submittedName>
        <fullName evidence="1">Uncharacterized protein</fullName>
    </submittedName>
</protein>